<dbReference type="GO" id="GO:0005737">
    <property type="term" value="C:cytoplasm"/>
    <property type="evidence" value="ECO:0007669"/>
    <property type="project" value="UniProtKB-SubCell"/>
</dbReference>
<dbReference type="CDD" id="cd07153">
    <property type="entry name" value="Fur_like"/>
    <property type="match status" value="1"/>
</dbReference>
<keyword evidence="5 11" id="KW-0479">Metal-binding</keyword>
<name>A0A2P8GWH5_9MICO</name>
<comment type="cofactor">
    <cofactor evidence="11">
        <name>Zn(2+)</name>
        <dbReference type="ChEBI" id="CHEBI:29105"/>
    </cofactor>
    <text evidence="11">Binds 1 zinc ion per subunit.</text>
</comment>
<comment type="subcellular location">
    <subcellularLocation>
        <location evidence="1">Cytoplasm</location>
    </subcellularLocation>
</comment>
<dbReference type="PANTHER" id="PTHR33202">
    <property type="entry name" value="ZINC UPTAKE REGULATION PROTEIN"/>
    <property type="match status" value="1"/>
</dbReference>
<organism evidence="12 14">
    <name type="scientific">Labedella gwakjiensis</name>
    <dbReference type="NCBI Taxonomy" id="390269"/>
    <lineage>
        <taxon>Bacteria</taxon>
        <taxon>Bacillati</taxon>
        <taxon>Actinomycetota</taxon>
        <taxon>Actinomycetes</taxon>
        <taxon>Micrococcales</taxon>
        <taxon>Microbacteriaceae</taxon>
        <taxon>Labedella</taxon>
    </lineage>
</organism>
<dbReference type="GO" id="GO:1900376">
    <property type="term" value="P:regulation of secondary metabolite biosynthetic process"/>
    <property type="evidence" value="ECO:0007669"/>
    <property type="project" value="TreeGrafter"/>
</dbReference>
<protein>
    <submittedName>
        <fullName evidence="12">Fur family ferric uptake transcriptional regulator</fullName>
    </submittedName>
    <submittedName>
        <fullName evidence="13">Transcriptional repressor</fullName>
    </submittedName>
</protein>
<keyword evidence="8" id="KW-0805">Transcription regulation</keyword>
<dbReference type="InterPro" id="IPR036390">
    <property type="entry name" value="WH_DNA-bd_sf"/>
</dbReference>
<accession>A0A2P8GWH5</accession>
<evidence type="ECO:0000313" key="13">
    <source>
        <dbReference type="EMBL" id="RUQ87151.1"/>
    </source>
</evidence>
<dbReference type="PANTHER" id="PTHR33202:SF18">
    <property type="entry name" value="TRANSCRIPTIONAL REGULATOR FURA"/>
    <property type="match status" value="1"/>
</dbReference>
<dbReference type="GO" id="GO:0000976">
    <property type="term" value="F:transcription cis-regulatory region binding"/>
    <property type="evidence" value="ECO:0007669"/>
    <property type="project" value="TreeGrafter"/>
</dbReference>
<dbReference type="Proteomes" id="UP000241203">
    <property type="component" value="Unassembled WGS sequence"/>
</dbReference>
<dbReference type="GO" id="GO:0008270">
    <property type="term" value="F:zinc ion binding"/>
    <property type="evidence" value="ECO:0007669"/>
    <property type="project" value="TreeGrafter"/>
</dbReference>
<proteinExistence type="inferred from homology"/>
<evidence type="ECO:0000313" key="14">
    <source>
        <dbReference type="Proteomes" id="UP000241203"/>
    </source>
</evidence>
<feature type="binding site" evidence="11">
    <location>
        <position position="132"/>
    </location>
    <ligand>
        <name>Zn(2+)</name>
        <dbReference type="ChEBI" id="CHEBI:29105"/>
    </ligand>
</feature>
<evidence type="ECO:0000256" key="4">
    <source>
        <dbReference type="ARBA" id="ARBA00022491"/>
    </source>
</evidence>
<evidence type="ECO:0000313" key="15">
    <source>
        <dbReference type="Proteomes" id="UP000268291"/>
    </source>
</evidence>
<reference evidence="13 15" key="2">
    <citation type="submission" date="2018-12" db="EMBL/GenBank/DDBJ databases">
        <authorList>
            <person name="hu s."/>
            <person name="Xu Y."/>
            <person name="Xu B."/>
            <person name="Li F."/>
        </authorList>
    </citation>
    <scope>NUCLEOTIDE SEQUENCE [LARGE SCALE GENOMIC DNA]</scope>
    <source>
        <strain evidence="13 15">KSW2-17</strain>
    </source>
</reference>
<evidence type="ECO:0000256" key="10">
    <source>
        <dbReference type="ARBA" id="ARBA00023163"/>
    </source>
</evidence>
<evidence type="ECO:0000256" key="6">
    <source>
        <dbReference type="ARBA" id="ARBA00022833"/>
    </source>
</evidence>
<dbReference type="AlphaFoldDB" id="A0A2P8GWH5"/>
<dbReference type="Gene3D" id="3.30.1490.190">
    <property type="match status" value="1"/>
</dbReference>
<keyword evidence="9" id="KW-0238">DNA-binding</keyword>
<dbReference type="GO" id="GO:0003700">
    <property type="term" value="F:DNA-binding transcription factor activity"/>
    <property type="evidence" value="ECO:0007669"/>
    <property type="project" value="InterPro"/>
</dbReference>
<comment type="caution">
    <text evidence="12">The sequence shown here is derived from an EMBL/GenBank/DDBJ whole genome shotgun (WGS) entry which is preliminary data.</text>
</comment>
<keyword evidence="6 11" id="KW-0862">Zinc</keyword>
<comment type="similarity">
    <text evidence="2">Belongs to the Fur family.</text>
</comment>
<keyword evidence="15" id="KW-1185">Reference proteome</keyword>
<dbReference type="RefSeq" id="WP_106563349.1">
    <property type="nucleotide sequence ID" value="NZ_PYAU01000001.1"/>
</dbReference>
<feature type="binding site" evidence="11">
    <location>
        <position position="95"/>
    </location>
    <ligand>
        <name>Zn(2+)</name>
        <dbReference type="ChEBI" id="CHEBI:29105"/>
    </ligand>
</feature>
<dbReference type="EMBL" id="PYAU01000001">
    <property type="protein sequence ID" value="PSL38315.1"/>
    <property type="molecule type" value="Genomic_DNA"/>
</dbReference>
<evidence type="ECO:0000256" key="1">
    <source>
        <dbReference type="ARBA" id="ARBA00004496"/>
    </source>
</evidence>
<evidence type="ECO:0000256" key="7">
    <source>
        <dbReference type="ARBA" id="ARBA00023004"/>
    </source>
</evidence>
<dbReference type="EMBL" id="RZGY01000001">
    <property type="protein sequence ID" value="RUQ87151.1"/>
    <property type="molecule type" value="Genomic_DNA"/>
</dbReference>
<evidence type="ECO:0000256" key="3">
    <source>
        <dbReference type="ARBA" id="ARBA00022490"/>
    </source>
</evidence>
<keyword evidence="3" id="KW-0963">Cytoplasm</keyword>
<dbReference type="Gene3D" id="1.10.10.10">
    <property type="entry name" value="Winged helix-like DNA-binding domain superfamily/Winged helix DNA-binding domain"/>
    <property type="match status" value="1"/>
</dbReference>
<gene>
    <name evidence="12" type="ORF">CLV49_1934</name>
    <name evidence="13" type="ORF">ELQ93_09550</name>
</gene>
<evidence type="ECO:0000256" key="11">
    <source>
        <dbReference type="PIRSR" id="PIRSR602481-1"/>
    </source>
</evidence>
<evidence type="ECO:0000256" key="8">
    <source>
        <dbReference type="ARBA" id="ARBA00023015"/>
    </source>
</evidence>
<dbReference type="InterPro" id="IPR002481">
    <property type="entry name" value="FUR"/>
</dbReference>
<dbReference type="InterPro" id="IPR036388">
    <property type="entry name" value="WH-like_DNA-bd_sf"/>
</dbReference>
<keyword evidence="7" id="KW-0408">Iron</keyword>
<dbReference type="SUPFAM" id="SSF46785">
    <property type="entry name" value="Winged helix' DNA-binding domain"/>
    <property type="match status" value="1"/>
</dbReference>
<evidence type="ECO:0000256" key="2">
    <source>
        <dbReference type="ARBA" id="ARBA00007957"/>
    </source>
</evidence>
<evidence type="ECO:0000256" key="9">
    <source>
        <dbReference type="ARBA" id="ARBA00023125"/>
    </source>
</evidence>
<reference evidence="12 14" key="1">
    <citation type="submission" date="2018-03" db="EMBL/GenBank/DDBJ databases">
        <title>Genomic Encyclopedia of Archaeal and Bacterial Type Strains, Phase II (KMG-II): from individual species to whole genera.</title>
        <authorList>
            <person name="Goeker M."/>
        </authorList>
    </citation>
    <scope>NUCLEOTIDE SEQUENCE [LARGE SCALE GENOMIC DNA]</scope>
    <source>
        <strain evidence="12 14">DSM 21548</strain>
    </source>
</reference>
<keyword evidence="10" id="KW-0804">Transcription</keyword>
<dbReference type="OrthoDB" id="5242893at2"/>
<dbReference type="GO" id="GO:0045892">
    <property type="term" value="P:negative regulation of DNA-templated transcription"/>
    <property type="evidence" value="ECO:0007669"/>
    <property type="project" value="TreeGrafter"/>
</dbReference>
<dbReference type="InterPro" id="IPR043135">
    <property type="entry name" value="Fur_C"/>
</dbReference>
<evidence type="ECO:0000256" key="5">
    <source>
        <dbReference type="ARBA" id="ARBA00022723"/>
    </source>
</evidence>
<dbReference type="Proteomes" id="UP000268291">
    <property type="component" value="Unassembled WGS sequence"/>
</dbReference>
<evidence type="ECO:0000313" key="12">
    <source>
        <dbReference type="EMBL" id="PSL38315.1"/>
    </source>
</evidence>
<dbReference type="Pfam" id="PF01475">
    <property type="entry name" value="FUR"/>
    <property type="match status" value="1"/>
</dbReference>
<keyword evidence="4" id="KW-0678">Repressor</keyword>
<feature type="binding site" evidence="11">
    <location>
        <position position="135"/>
    </location>
    <ligand>
        <name>Zn(2+)</name>
        <dbReference type="ChEBI" id="CHEBI:29105"/>
    </ligand>
</feature>
<feature type="binding site" evidence="11">
    <location>
        <position position="92"/>
    </location>
    <ligand>
        <name>Zn(2+)</name>
        <dbReference type="ChEBI" id="CHEBI:29105"/>
    </ligand>
</feature>
<sequence>MTTDLSADIRSAGLRVTRGRLEVLALLENAPHSDAETIHSLLREADPDVSIQSVHNILSALATAGLVRRIEPAKSAARYERRIGDNHHHVVCTGCGAIEDVDCVVGHAPCLTPSATSGFRIDTAEVTFWGLCSDCAAVPTPSFSGQKTPTTRGVHL</sequence>